<feature type="region of interest" description="Disordered" evidence="1">
    <location>
        <begin position="233"/>
        <end position="253"/>
    </location>
</feature>
<keyword evidence="2" id="KW-0812">Transmembrane</keyword>
<dbReference type="Pfam" id="PF13386">
    <property type="entry name" value="DsbD_2"/>
    <property type="match status" value="1"/>
</dbReference>
<feature type="transmembrane region" description="Helical" evidence="2">
    <location>
        <begin position="57"/>
        <end position="79"/>
    </location>
</feature>
<name>A0ABT1G862_9GAMM</name>
<dbReference type="EMBL" id="JALJYF010000002">
    <property type="protein sequence ID" value="MCP1727502.1"/>
    <property type="molecule type" value="Genomic_DNA"/>
</dbReference>
<feature type="transmembrane region" description="Helical" evidence="2">
    <location>
        <begin position="6"/>
        <end position="36"/>
    </location>
</feature>
<accession>A0ABT1G862</accession>
<reference evidence="4 5" key="1">
    <citation type="submission" date="2022-03" db="EMBL/GenBank/DDBJ databases">
        <title>Genomic Encyclopedia of Type Strains, Phase III (KMG-III): the genomes of soil and plant-associated and newly described type strains.</title>
        <authorList>
            <person name="Whitman W."/>
        </authorList>
    </citation>
    <scope>NUCLEOTIDE SEQUENCE [LARGE SCALE GENOMIC DNA]</scope>
    <source>
        <strain evidence="4 5">BSker1</strain>
    </source>
</reference>
<evidence type="ECO:0000313" key="5">
    <source>
        <dbReference type="Proteomes" id="UP001523550"/>
    </source>
</evidence>
<feature type="transmembrane region" description="Helical" evidence="2">
    <location>
        <begin position="203"/>
        <end position="224"/>
    </location>
</feature>
<evidence type="ECO:0000256" key="1">
    <source>
        <dbReference type="SAM" id="MobiDB-lite"/>
    </source>
</evidence>
<comment type="caution">
    <text evidence="4">The sequence shown here is derived from an EMBL/GenBank/DDBJ whole genome shotgun (WGS) entry which is preliminary data.</text>
</comment>
<sequence>MGSELTFLAAFIAGLAGSLHCLGMCGGIAASLGMAGSVGTNARRGWLNALLYNVGRITSYAVIGAAAAGLVMALGIAVGRPDWGGLLRLVTAFILIAIGVQLAFNWAGLRRIEALGGRVWQHLAPLARRFMPPKTPLHALALGGLWGWLPCGLVYTMVLAASVSGNPINGAAIMIAFGLGTLPAMTGTSLMGQQAQRLRQHPAFRQLAGALLIFFGLWTAFFPLSSLMPGHGDHSHSHVQEVGQHQGHHDSGI</sequence>
<evidence type="ECO:0000256" key="2">
    <source>
        <dbReference type="SAM" id="Phobius"/>
    </source>
</evidence>
<gene>
    <name evidence="4" type="ORF">J2T60_001502</name>
</gene>
<dbReference type="RefSeq" id="WP_253447779.1">
    <property type="nucleotide sequence ID" value="NZ_JALJYF010000002.1"/>
</dbReference>
<feature type="transmembrane region" description="Helical" evidence="2">
    <location>
        <begin position="170"/>
        <end position="191"/>
    </location>
</feature>
<feature type="transmembrane region" description="Helical" evidence="2">
    <location>
        <begin position="85"/>
        <end position="104"/>
    </location>
</feature>
<feature type="domain" description="Urease accessory protein UreH-like transmembrane" evidence="3">
    <location>
        <begin position="9"/>
        <end position="218"/>
    </location>
</feature>
<feature type="transmembrane region" description="Helical" evidence="2">
    <location>
        <begin position="137"/>
        <end position="158"/>
    </location>
</feature>
<dbReference type="PANTHER" id="PTHR42208:SF1">
    <property type="entry name" value="HEAVY METAL TRANSPORTER"/>
    <property type="match status" value="1"/>
</dbReference>
<evidence type="ECO:0000313" key="4">
    <source>
        <dbReference type="EMBL" id="MCP1727502.1"/>
    </source>
</evidence>
<protein>
    <submittedName>
        <fullName evidence="4">Sulfite exporter TauE/SafE</fullName>
    </submittedName>
</protein>
<proteinExistence type="predicted"/>
<organism evidence="4 5">
    <name type="scientific">Natronospira proteinivora</name>
    <dbReference type="NCBI Taxonomy" id="1807133"/>
    <lineage>
        <taxon>Bacteria</taxon>
        <taxon>Pseudomonadati</taxon>
        <taxon>Pseudomonadota</taxon>
        <taxon>Gammaproteobacteria</taxon>
        <taxon>Natronospirales</taxon>
        <taxon>Natronospiraceae</taxon>
        <taxon>Natronospira</taxon>
    </lineage>
</organism>
<keyword evidence="5" id="KW-1185">Reference proteome</keyword>
<dbReference type="PANTHER" id="PTHR42208">
    <property type="entry name" value="HEAVY METAL TRANSPORTER-RELATED"/>
    <property type="match status" value="1"/>
</dbReference>
<keyword evidence="2" id="KW-1133">Transmembrane helix</keyword>
<dbReference type="Proteomes" id="UP001523550">
    <property type="component" value="Unassembled WGS sequence"/>
</dbReference>
<evidence type="ECO:0000259" key="3">
    <source>
        <dbReference type="Pfam" id="PF13386"/>
    </source>
</evidence>
<dbReference type="InterPro" id="IPR039447">
    <property type="entry name" value="UreH-like_TM_dom"/>
</dbReference>
<keyword evidence="2" id="KW-0472">Membrane</keyword>